<evidence type="ECO:0000313" key="4">
    <source>
        <dbReference type="Proteomes" id="UP001596145"/>
    </source>
</evidence>
<proteinExistence type="predicted"/>
<dbReference type="RefSeq" id="WP_238987589.1">
    <property type="nucleotide sequence ID" value="NZ_JBHSKV010000001.1"/>
</dbReference>
<feature type="compositionally biased region" description="Low complexity" evidence="1">
    <location>
        <begin position="59"/>
        <end position="79"/>
    </location>
</feature>
<dbReference type="Pfam" id="PF23921">
    <property type="entry name" value="DUF7260"/>
    <property type="match status" value="1"/>
</dbReference>
<dbReference type="Proteomes" id="UP001596145">
    <property type="component" value="Unassembled WGS sequence"/>
</dbReference>
<name>A0ABD5QMC7_9EURY</name>
<dbReference type="AlphaFoldDB" id="A0ABD5QMC7"/>
<evidence type="ECO:0000259" key="2">
    <source>
        <dbReference type="Pfam" id="PF23921"/>
    </source>
</evidence>
<reference evidence="3 4" key="1">
    <citation type="journal article" date="2019" name="Int. J. Syst. Evol. Microbiol.">
        <title>The Global Catalogue of Microorganisms (GCM) 10K type strain sequencing project: providing services to taxonomists for standard genome sequencing and annotation.</title>
        <authorList>
            <consortium name="The Broad Institute Genomics Platform"/>
            <consortium name="The Broad Institute Genome Sequencing Center for Infectious Disease"/>
            <person name="Wu L."/>
            <person name="Ma J."/>
        </authorList>
    </citation>
    <scope>NUCLEOTIDE SEQUENCE [LARGE SCALE GENOMIC DNA]</scope>
    <source>
        <strain evidence="3 4">CGMCC 1.16026</strain>
    </source>
</reference>
<feature type="domain" description="DUF7260" evidence="2">
    <location>
        <begin position="24"/>
        <end position="275"/>
    </location>
</feature>
<evidence type="ECO:0000256" key="1">
    <source>
        <dbReference type="SAM" id="MobiDB-lite"/>
    </source>
</evidence>
<gene>
    <name evidence="3" type="ORF">ACFPJA_01115</name>
</gene>
<organism evidence="3 4">
    <name type="scientific">Halorubrum glutamatedens</name>
    <dbReference type="NCBI Taxonomy" id="2707018"/>
    <lineage>
        <taxon>Archaea</taxon>
        <taxon>Methanobacteriati</taxon>
        <taxon>Methanobacteriota</taxon>
        <taxon>Stenosarchaea group</taxon>
        <taxon>Halobacteria</taxon>
        <taxon>Halobacteriales</taxon>
        <taxon>Haloferacaceae</taxon>
        <taxon>Halorubrum</taxon>
    </lineage>
</organism>
<feature type="region of interest" description="Disordered" evidence="1">
    <location>
        <begin position="59"/>
        <end position="93"/>
    </location>
</feature>
<sequence>MATTDLGNRHDFDGSERLRSAESALRDARDALRVERRRTVDEREAFEAFRSRLRGIAAEATPTAGAGPTAGSPAMTGGTSNPSRFRGGTGSTGPGLVAVRNAYQETVMSVPHYEEEYNDTYERSLAAEFSPELAVALTREPTLHERYRSSLLARTTEAIERREELVDVVESESASVARAREDLSPIVDEVTTFARRDFEMADFGALDAYRARLNVLDGTCDEIAARRQRERMDGERSTNVGEVVSDVQAYLYRDLPVTYPVLAAVAAVGGRIESVRIDVERAMIYGDSDVNPSDDGAMNHD</sequence>
<comment type="caution">
    <text evidence="3">The sequence shown here is derived from an EMBL/GenBank/DDBJ whole genome shotgun (WGS) entry which is preliminary data.</text>
</comment>
<evidence type="ECO:0000313" key="3">
    <source>
        <dbReference type="EMBL" id="MFC5133330.1"/>
    </source>
</evidence>
<dbReference type="InterPro" id="IPR055684">
    <property type="entry name" value="DUF7260"/>
</dbReference>
<dbReference type="EMBL" id="JBHSKV010000001">
    <property type="protein sequence ID" value="MFC5133330.1"/>
    <property type="molecule type" value="Genomic_DNA"/>
</dbReference>
<keyword evidence="4" id="KW-1185">Reference proteome</keyword>
<accession>A0ABD5QMC7</accession>
<protein>
    <recommendedName>
        <fullName evidence="2">DUF7260 domain-containing protein</fullName>
    </recommendedName>
</protein>